<comment type="caution">
    <text evidence="10">The sequence shown here is derived from an EMBL/GenBank/DDBJ whole genome shotgun (WGS) entry which is preliminary data.</text>
</comment>
<comment type="subcellular location">
    <subcellularLocation>
        <location evidence="1">Membrane</location>
        <topology evidence="1">Single-pass membrane protein</topology>
    </subcellularLocation>
</comment>
<proteinExistence type="inferred from homology"/>
<protein>
    <recommendedName>
        <fullName evidence="3">glucuronosyltransferase</fullName>
        <ecNumber evidence="3">2.4.1.17</ecNumber>
    </recommendedName>
</protein>
<keyword evidence="8" id="KW-1133">Transmembrane helix</keyword>
<dbReference type="Proteomes" id="UP001488838">
    <property type="component" value="Unassembled WGS sequence"/>
</dbReference>
<evidence type="ECO:0000256" key="4">
    <source>
        <dbReference type="ARBA" id="ARBA00022676"/>
    </source>
</evidence>
<evidence type="ECO:0000256" key="2">
    <source>
        <dbReference type="ARBA" id="ARBA00009995"/>
    </source>
</evidence>
<dbReference type="FunFam" id="3.40.50.2000:FF:000066">
    <property type="entry name" value="UDP-glucuronosyltransferase 1-1"/>
    <property type="match status" value="1"/>
</dbReference>
<reference evidence="10 11" key="1">
    <citation type="journal article" date="2023" name="bioRxiv">
        <title>Conserved and derived expression patterns and positive selection on dental genes reveal complex evolutionary context of ever-growing rodent molars.</title>
        <authorList>
            <person name="Calamari Z.T."/>
            <person name="Song A."/>
            <person name="Cohen E."/>
            <person name="Akter M."/>
            <person name="Roy R.D."/>
            <person name="Hallikas O."/>
            <person name="Christensen M.M."/>
            <person name="Li P."/>
            <person name="Marangoni P."/>
            <person name="Jernvall J."/>
            <person name="Klein O.D."/>
        </authorList>
    </citation>
    <scope>NUCLEOTIDE SEQUENCE [LARGE SCALE GENOMIC DNA]</scope>
    <source>
        <strain evidence="10">V071</strain>
    </source>
</reference>
<dbReference type="GO" id="GO:0016020">
    <property type="term" value="C:membrane"/>
    <property type="evidence" value="ECO:0007669"/>
    <property type="project" value="UniProtKB-SubCell"/>
</dbReference>
<keyword evidence="7" id="KW-0732">Signal</keyword>
<dbReference type="InterPro" id="IPR050271">
    <property type="entry name" value="UDP-glycosyltransferase"/>
</dbReference>
<dbReference type="SUPFAM" id="SSF53756">
    <property type="entry name" value="UDP-Glycosyltransferase/glycogen phosphorylase"/>
    <property type="match status" value="1"/>
</dbReference>
<keyword evidence="9" id="KW-0325">Glycoprotein</keyword>
<evidence type="ECO:0000256" key="9">
    <source>
        <dbReference type="ARBA" id="ARBA00023180"/>
    </source>
</evidence>
<evidence type="ECO:0000313" key="10">
    <source>
        <dbReference type="EMBL" id="KAK7813421.1"/>
    </source>
</evidence>
<dbReference type="GO" id="GO:0015020">
    <property type="term" value="F:glucuronosyltransferase activity"/>
    <property type="evidence" value="ECO:0007669"/>
    <property type="project" value="UniProtKB-EC"/>
</dbReference>
<dbReference type="EMBL" id="JBBHLL010000136">
    <property type="protein sequence ID" value="KAK7813421.1"/>
    <property type="molecule type" value="Genomic_DNA"/>
</dbReference>
<evidence type="ECO:0000256" key="8">
    <source>
        <dbReference type="ARBA" id="ARBA00022989"/>
    </source>
</evidence>
<name>A0AAW0IG97_MYOGA</name>
<keyword evidence="5" id="KW-0808">Transferase</keyword>
<evidence type="ECO:0000256" key="7">
    <source>
        <dbReference type="ARBA" id="ARBA00022729"/>
    </source>
</evidence>
<dbReference type="PANTHER" id="PTHR48043">
    <property type="entry name" value="EG:EG0003.4 PROTEIN-RELATED"/>
    <property type="match status" value="1"/>
</dbReference>
<keyword evidence="8" id="KW-0472">Membrane</keyword>
<keyword evidence="4" id="KW-0328">Glycosyltransferase</keyword>
<accession>A0AAW0IG97</accession>
<dbReference type="Pfam" id="PF00201">
    <property type="entry name" value="UDPGT"/>
    <property type="match status" value="1"/>
</dbReference>
<dbReference type="Gene3D" id="3.40.50.2000">
    <property type="entry name" value="Glycogen Phosphorylase B"/>
    <property type="match status" value="1"/>
</dbReference>
<gene>
    <name evidence="10" type="ORF">U0070_007990</name>
</gene>
<comment type="similarity">
    <text evidence="2">Belongs to the UDP-glycosyltransferase family.</text>
</comment>
<evidence type="ECO:0000256" key="6">
    <source>
        <dbReference type="ARBA" id="ARBA00022692"/>
    </source>
</evidence>
<evidence type="ECO:0000313" key="11">
    <source>
        <dbReference type="Proteomes" id="UP001488838"/>
    </source>
</evidence>
<evidence type="ECO:0000256" key="5">
    <source>
        <dbReference type="ARBA" id="ARBA00022679"/>
    </source>
</evidence>
<evidence type="ECO:0000256" key="1">
    <source>
        <dbReference type="ARBA" id="ARBA00004167"/>
    </source>
</evidence>
<organism evidence="10 11">
    <name type="scientific">Myodes glareolus</name>
    <name type="common">Bank vole</name>
    <name type="synonym">Clethrionomys glareolus</name>
    <dbReference type="NCBI Taxonomy" id="447135"/>
    <lineage>
        <taxon>Eukaryota</taxon>
        <taxon>Metazoa</taxon>
        <taxon>Chordata</taxon>
        <taxon>Craniata</taxon>
        <taxon>Vertebrata</taxon>
        <taxon>Euteleostomi</taxon>
        <taxon>Mammalia</taxon>
        <taxon>Eutheria</taxon>
        <taxon>Euarchontoglires</taxon>
        <taxon>Glires</taxon>
        <taxon>Rodentia</taxon>
        <taxon>Myomorpha</taxon>
        <taxon>Muroidea</taxon>
        <taxon>Cricetidae</taxon>
        <taxon>Arvicolinae</taxon>
        <taxon>Myodes</taxon>
    </lineage>
</organism>
<keyword evidence="11" id="KW-1185">Reference proteome</keyword>
<dbReference type="InterPro" id="IPR002213">
    <property type="entry name" value="UDP_glucos_trans"/>
</dbReference>
<dbReference type="EC" id="2.4.1.17" evidence="3"/>
<dbReference type="AlphaFoldDB" id="A0AAW0IG97"/>
<sequence>MPAEDARMLMFPMEGNHWLSIGRCKGRYQTIVLAPEERIFPTLEAYTIPYTKEEPKYSWWLSKILWSERPEDTFERSGIFEKVICLLCEVLPGSPAHTSDYSFDVVLRVPLYPCDEVLVMYTSQQEVTMSEMATGLLVPLQGLVGLLLLCALPWAEGGTVLVIPVDGSHWLSMRDVVRELHAQGHQIVILAPNMTLYIKDEDFFTLRTYAISYTKQRYKQQMARGVNLVFETRNYVETFFKIAEAFKNVSTELLKSCTDLLHNETLIRHLNSSSFDVVITDPVVPCGAMLAKYLHIPVVFFLRYIPCDIEYEASQCPNPPSYVPTLLTRLSDHMNFLQRTKNMLFSLTLKYLCYKSFIPFESLASELFQREVSLAEVLSHASVWLFRRDFVFDYPRPIMPNMVFIGGINCAIRKPFSQVCIEAFNQSIFYAEYIF</sequence>
<evidence type="ECO:0000256" key="3">
    <source>
        <dbReference type="ARBA" id="ARBA00012544"/>
    </source>
</evidence>
<keyword evidence="6" id="KW-0812">Transmembrane</keyword>
<dbReference type="PANTHER" id="PTHR48043:SF161">
    <property type="entry name" value="UDP GLUCURONOSYLTRANSFERASE FAMILY 1 MEMBER A1"/>
    <property type="match status" value="1"/>
</dbReference>